<dbReference type="SUPFAM" id="SSF52172">
    <property type="entry name" value="CheY-like"/>
    <property type="match status" value="1"/>
</dbReference>
<evidence type="ECO:0000259" key="4">
    <source>
        <dbReference type="PROSITE" id="PS50110"/>
    </source>
</evidence>
<dbReference type="InterPro" id="IPR001789">
    <property type="entry name" value="Sig_transdc_resp-reg_receiver"/>
</dbReference>
<dbReference type="EMBL" id="JARRAF010000012">
    <property type="protein sequence ID" value="MDK2124757.1"/>
    <property type="molecule type" value="Genomic_DNA"/>
</dbReference>
<dbReference type="InterPro" id="IPR039420">
    <property type="entry name" value="WalR-like"/>
</dbReference>
<dbReference type="PROSITE" id="PS51755">
    <property type="entry name" value="OMPR_PHOB"/>
    <property type="match status" value="1"/>
</dbReference>
<keyword evidence="7" id="KW-1185">Reference proteome</keyword>
<evidence type="ECO:0000313" key="7">
    <source>
        <dbReference type="Proteomes" id="UP001172778"/>
    </source>
</evidence>
<feature type="DNA-binding region" description="OmpR/PhoB-type" evidence="3">
    <location>
        <begin position="128"/>
        <end position="227"/>
    </location>
</feature>
<dbReference type="CDD" id="cd00383">
    <property type="entry name" value="trans_reg_C"/>
    <property type="match status" value="1"/>
</dbReference>
<feature type="domain" description="Response regulatory" evidence="4">
    <location>
        <begin position="6"/>
        <end position="119"/>
    </location>
</feature>
<keyword evidence="1 3" id="KW-0238">DNA-binding</keyword>
<gene>
    <name evidence="6" type="ORF">PZA18_11935</name>
</gene>
<evidence type="ECO:0000259" key="5">
    <source>
        <dbReference type="PROSITE" id="PS51755"/>
    </source>
</evidence>
<evidence type="ECO:0000256" key="3">
    <source>
        <dbReference type="PROSITE-ProRule" id="PRU01091"/>
    </source>
</evidence>
<name>A0ABT7DXG0_9NEIS</name>
<feature type="domain" description="OmpR/PhoB-type" evidence="5">
    <location>
        <begin position="128"/>
        <end position="227"/>
    </location>
</feature>
<dbReference type="PROSITE" id="PS50110">
    <property type="entry name" value="RESPONSE_REGULATORY"/>
    <property type="match status" value="1"/>
</dbReference>
<organism evidence="6 7">
    <name type="scientific">Parachitinimonas caeni</name>
    <dbReference type="NCBI Taxonomy" id="3031301"/>
    <lineage>
        <taxon>Bacteria</taxon>
        <taxon>Pseudomonadati</taxon>
        <taxon>Pseudomonadota</taxon>
        <taxon>Betaproteobacteria</taxon>
        <taxon>Neisseriales</taxon>
        <taxon>Chitinibacteraceae</taxon>
        <taxon>Parachitinimonas</taxon>
    </lineage>
</organism>
<dbReference type="SMART" id="SM00862">
    <property type="entry name" value="Trans_reg_C"/>
    <property type="match status" value="1"/>
</dbReference>
<dbReference type="Gene3D" id="3.40.50.2300">
    <property type="match status" value="1"/>
</dbReference>
<dbReference type="RefSeq" id="WP_284101071.1">
    <property type="nucleotide sequence ID" value="NZ_JARRAF010000012.1"/>
</dbReference>
<comment type="caution">
    <text evidence="6">The sequence shown here is derived from an EMBL/GenBank/DDBJ whole genome shotgun (WGS) entry which is preliminary data.</text>
</comment>
<dbReference type="Gene3D" id="1.10.10.10">
    <property type="entry name" value="Winged helix-like DNA-binding domain superfamily/Winged helix DNA-binding domain"/>
    <property type="match status" value="1"/>
</dbReference>
<evidence type="ECO:0000313" key="6">
    <source>
        <dbReference type="EMBL" id="MDK2124757.1"/>
    </source>
</evidence>
<feature type="modified residue" description="4-aspartylphosphate" evidence="2">
    <location>
        <position position="55"/>
    </location>
</feature>
<dbReference type="Pfam" id="PF00072">
    <property type="entry name" value="Response_reg"/>
    <property type="match status" value="1"/>
</dbReference>
<keyword evidence="2" id="KW-0597">Phosphoprotein</keyword>
<dbReference type="Proteomes" id="UP001172778">
    <property type="component" value="Unassembled WGS sequence"/>
</dbReference>
<accession>A0ABT7DXG0</accession>
<dbReference type="PANTHER" id="PTHR48111:SF59">
    <property type="entry name" value="TRANSCRIPTIONAL REGULATORY PROTEIN BAER"/>
    <property type="match status" value="1"/>
</dbReference>
<dbReference type="InterPro" id="IPR001867">
    <property type="entry name" value="OmpR/PhoB-type_DNA-bd"/>
</dbReference>
<reference evidence="6" key="1">
    <citation type="submission" date="2023-03" db="EMBL/GenBank/DDBJ databases">
        <title>Chitinimonas shenzhenensis gen. nov., sp. nov., a novel member of family Burkholderiaceae isolated from activated sludge collected in Shen Zhen, China.</title>
        <authorList>
            <person name="Wang X."/>
        </authorList>
    </citation>
    <scope>NUCLEOTIDE SEQUENCE</scope>
    <source>
        <strain evidence="6">DQS-5</strain>
    </source>
</reference>
<dbReference type="SUPFAM" id="SSF46894">
    <property type="entry name" value="C-terminal effector domain of the bipartite response regulators"/>
    <property type="match status" value="1"/>
</dbReference>
<dbReference type="SMART" id="SM00448">
    <property type="entry name" value="REC"/>
    <property type="match status" value="1"/>
</dbReference>
<dbReference type="Pfam" id="PF00486">
    <property type="entry name" value="Trans_reg_C"/>
    <property type="match status" value="1"/>
</dbReference>
<evidence type="ECO:0000256" key="2">
    <source>
        <dbReference type="PROSITE-ProRule" id="PRU00169"/>
    </source>
</evidence>
<dbReference type="Gene3D" id="6.10.250.690">
    <property type="match status" value="1"/>
</dbReference>
<dbReference type="InterPro" id="IPR016032">
    <property type="entry name" value="Sig_transdc_resp-reg_C-effctor"/>
</dbReference>
<protein>
    <submittedName>
        <fullName evidence="6">Response regulator</fullName>
    </submittedName>
</protein>
<evidence type="ECO:0000256" key="1">
    <source>
        <dbReference type="ARBA" id="ARBA00023125"/>
    </source>
</evidence>
<sequence>MPHQASILLVEDEPRIAEVMLAYLNQAGYQTRHIDHGEAVLPAIHEAAPDLLVLDLMLPGKDGVAICRELRAFSSLPVIMVTARVEEIDRLLGFEVGADDYLCKPFSPRELVARVHALLKRSRPAPASGQIESALFTVNESSQRIACAGNLLDLTPREFQLLRYLVSQPGRVFSRAQLIELAYTDASDVFDRVVDTHVKNLRRKIAEHLPEREVIHSVYGVGYRFEV</sequence>
<proteinExistence type="predicted"/>
<dbReference type="InterPro" id="IPR011006">
    <property type="entry name" value="CheY-like_superfamily"/>
</dbReference>
<dbReference type="InterPro" id="IPR036388">
    <property type="entry name" value="WH-like_DNA-bd_sf"/>
</dbReference>
<dbReference type="PANTHER" id="PTHR48111">
    <property type="entry name" value="REGULATOR OF RPOS"/>
    <property type="match status" value="1"/>
</dbReference>